<feature type="transmembrane region" description="Helical" evidence="6">
    <location>
        <begin position="12"/>
        <end position="32"/>
    </location>
</feature>
<evidence type="ECO:0000256" key="5">
    <source>
        <dbReference type="ARBA" id="ARBA00023136"/>
    </source>
</evidence>
<dbReference type="InterPro" id="IPR020846">
    <property type="entry name" value="MFS_dom"/>
</dbReference>
<feature type="transmembrane region" description="Helical" evidence="6">
    <location>
        <begin position="337"/>
        <end position="355"/>
    </location>
</feature>
<dbReference type="OrthoDB" id="9812221at2"/>
<proteinExistence type="predicted"/>
<evidence type="ECO:0000256" key="3">
    <source>
        <dbReference type="ARBA" id="ARBA00022692"/>
    </source>
</evidence>
<keyword evidence="9" id="KW-1185">Reference proteome</keyword>
<accession>A0A6B8KMI0</accession>
<keyword evidence="3 6" id="KW-0812">Transmembrane</keyword>
<dbReference type="InterPro" id="IPR011701">
    <property type="entry name" value="MFS"/>
</dbReference>
<feature type="transmembrane region" description="Helical" evidence="6">
    <location>
        <begin position="234"/>
        <end position="253"/>
    </location>
</feature>
<feature type="transmembrane region" description="Helical" evidence="6">
    <location>
        <begin position="403"/>
        <end position="423"/>
    </location>
</feature>
<feature type="transmembrane region" description="Helical" evidence="6">
    <location>
        <begin position="203"/>
        <end position="222"/>
    </location>
</feature>
<organism evidence="8 9">
    <name type="scientific">Methylocystis heyeri</name>
    <dbReference type="NCBI Taxonomy" id="391905"/>
    <lineage>
        <taxon>Bacteria</taxon>
        <taxon>Pseudomonadati</taxon>
        <taxon>Pseudomonadota</taxon>
        <taxon>Alphaproteobacteria</taxon>
        <taxon>Hyphomicrobiales</taxon>
        <taxon>Methylocystaceae</taxon>
        <taxon>Methylocystis</taxon>
    </lineage>
</organism>
<evidence type="ECO:0000313" key="9">
    <source>
        <dbReference type="Proteomes" id="UP000309061"/>
    </source>
</evidence>
<keyword evidence="2" id="KW-0813">Transport</keyword>
<evidence type="ECO:0000256" key="4">
    <source>
        <dbReference type="ARBA" id="ARBA00022989"/>
    </source>
</evidence>
<dbReference type="AlphaFoldDB" id="A0A6B8KMI0"/>
<dbReference type="EMBL" id="CP046052">
    <property type="protein sequence ID" value="QGM48118.1"/>
    <property type="molecule type" value="Genomic_DNA"/>
</dbReference>
<dbReference type="PANTHER" id="PTHR42718:SF9">
    <property type="entry name" value="MAJOR FACILITATOR SUPERFAMILY MULTIDRUG TRANSPORTER MFSC"/>
    <property type="match status" value="1"/>
</dbReference>
<feature type="domain" description="Major facilitator superfamily (MFS) profile" evidence="7">
    <location>
        <begin position="16"/>
        <end position="508"/>
    </location>
</feature>
<feature type="transmembrane region" description="Helical" evidence="6">
    <location>
        <begin position="274"/>
        <end position="294"/>
    </location>
</feature>
<gene>
    <name evidence="8" type="ORF">H2LOC_016105</name>
</gene>
<feature type="transmembrane region" description="Helical" evidence="6">
    <location>
        <begin position="142"/>
        <end position="163"/>
    </location>
</feature>
<feature type="transmembrane region" description="Helical" evidence="6">
    <location>
        <begin position="52"/>
        <end position="71"/>
    </location>
</feature>
<feature type="transmembrane region" description="Helical" evidence="6">
    <location>
        <begin position="367"/>
        <end position="391"/>
    </location>
</feature>
<dbReference type="InterPro" id="IPR036259">
    <property type="entry name" value="MFS_trans_sf"/>
</dbReference>
<evidence type="ECO:0000256" key="1">
    <source>
        <dbReference type="ARBA" id="ARBA00004141"/>
    </source>
</evidence>
<evidence type="ECO:0000313" key="8">
    <source>
        <dbReference type="EMBL" id="QGM48118.1"/>
    </source>
</evidence>
<dbReference type="PANTHER" id="PTHR42718">
    <property type="entry name" value="MAJOR FACILITATOR SUPERFAMILY MULTIDRUG TRANSPORTER MFSC"/>
    <property type="match status" value="1"/>
</dbReference>
<dbReference type="KEGG" id="mhey:H2LOC_016105"/>
<keyword evidence="5 6" id="KW-0472">Membrane</keyword>
<comment type="subcellular location">
    <subcellularLocation>
        <location evidence="1">Membrane</location>
        <topology evidence="1">Multi-pass membrane protein</topology>
    </subcellularLocation>
</comment>
<feature type="transmembrane region" description="Helical" evidence="6">
    <location>
        <begin position="83"/>
        <end position="105"/>
    </location>
</feature>
<protein>
    <submittedName>
        <fullName evidence="8">MFS transporter</fullName>
    </submittedName>
</protein>
<evidence type="ECO:0000259" key="7">
    <source>
        <dbReference type="PROSITE" id="PS50850"/>
    </source>
</evidence>
<evidence type="ECO:0000256" key="6">
    <source>
        <dbReference type="SAM" id="Phobius"/>
    </source>
</evidence>
<dbReference type="PROSITE" id="PS50850">
    <property type="entry name" value="MFS"/>
    <property type="match status" value="1"/>
</dbReference>
<feature type="transmembrane region" description="Helical" evidence="6">
    <location>
        <begin position="169"/>
        <end position="191"/>
    </location>
</feature>
<dbReference type="Proteomes" id="UP000309061">
    <property type="component" value="Chromosome"/>
</dbReference>
<keyword evidence="4 6" id="KW-1133">Transmembrane helix</keyword>
<dbReference type="SUPFAM" id="SSF103473">
    <property type="entry name" value="MFS general substrate transporter"/>
    <property type="match status" value="1"/>
</dbReference>
<dbReference type="Gene3D" id="1.20.1250.20">
    <property type="entry name" value="MFS general substrate transporter like domains"/>
    <property type="match status" value="1"/>
</dbReference>
<reference evidence="8 9" key="1">
    <citation type="submission" date="2019-11" db="EMBL/GenBank/DDBJ databases">
        <title>The genome sequence of Methylocystis heyeri.</title>
        <authorList>
            <person name="Oshkin I.Y."/>
            <person name="Miroshnikov K."/>
            <person name="Dedysh S.N."/>
        </authorList>
    </citation>
    <scope>NUCLEOTIDE SEQUENCE [LARGE SCALE GENOMIC DNA]</scope>
    <source>
        <strain evidence="8 9">H2</strain>
    </source>
</reference>
<feature type="transmembrane region" description="Helical" evidence="6">
    <location>
        <begin position="306"/>
        <end position="325"/>
    </location>
</feature>
<dbReference type="GO" id="GO:0016020">
    <property type="term" value="C:membrane"/>
    <property type="evidence" value="ECO:0007669"/>
    <property type="project" value="UniProtKB-SubCell"/>
</dbReference>
<evidence type="ECO:0000256" key="2">
    <source>
        <dbReference type="ARBA" id="ARBA00022448"/>
    </source>
</evidence>
<feature type="transmembrane region" description="Helical" evidence="6">
    <location>
        <begin position="111"/>
        <end position="130"/>
    </location>
</feature>
<name>A0A6B8KMI0_9HYPH</name>
<dbReference type="GO" id="GO:0022857">
    <property type="term" value="F:transmembrane transporter activity"/>
    <property type="evidence" value="ECO:0007669"/>
    <property type="project" value="InterPro"/>
</dbReference>
<sequence>MIADEKPLRGWRLWLFTAVLALGTMVVLTNVPGYTITVPYVSGSLGGVTPSFGGWATTDHMVGLALGLPFARWLSARFGDYRVYVVAFLLYAAAAWICATSETLWQFLPGRIVLGFIGGVTLPLGQSLALREFPEQSRTLVVGFWGVLSMTPFTIGVFIAGWFAEFMSWRALFYTDIIAGALIAGVVGALLYGRGFSARIVRFDLIGVALLTAVVYGLQTIFNMGNDFDWFASPILQTALVVVSIALPAFVIWELGERNPALDLRLFRNRNYAIATFSSVFGFLVIQGLLSILVSQLQVLNGYSSSLAGLVYLLMFAVAGPIVAILHELNKTVDVRLVSFFDFLGLAATLTWFGLFDRFAWFDQLSWPVLSFGVFIALFFAPLASLAMHGLSGSKLIRAAEELALLRTVAGAFGISLIAVVQFRRTPFHQLGLADHLGGRRFASLDLVSQLTAKLEAAGVMPAAITRELGNLMREQSSLLGMNDAFLLGASVFVALAILVWFAHPTLIAFWRRGDRAHLQAEELMESP</sequence>
<dbReference type="Pfam" id="PF07690">
    <property type="entry name" value="MFS_1"/>
    <property type="match status" value="1"/>
</dbReference>
<feature type="transmembrane region" description="Helical" evidence="6">
    <location>
        <begin position="485"/>
        <end position="511"/>
    </location>
</feature>